<dbReference type="KEGG" id="ccam:M5D45_26550"/>
<gene>
    <name evidence="2" type="ORF">M5D45_26550</name>
</gene>
<dbReference type="InterPro" id="IPR011051">
    <property type="entry name" value="RmlC_Cupin_sf"/>
</dbReference>
<evidence type="ECO:0000313" key="3">
    <source>
        <dbReference type="Proteomes" id="UP001056132"/>
    </source>
</evidence>
<dbReference type="EMBL" id="CP097331">
    <property type="protein sequence ID" value="URF06653.1"/>
    <property type="molecule type" value="Genomic_DNA"/>
</dbReference>
<evidence type="ECO:0000259" key="1">
    <source>
        <dbReference type="Pfam" id="PF05899"/>
    </source>
</evidence>
<dbReference type="PANTHER" id="PTHR40943:SF1">
    <property type="entry name" value="CYTOPLASMIC PROTEIN"/>
    <property type="match status" value="1"/>
</dbReference>
<dbReference type="InterPro" id="IPR008579">
    <property type="entry name" value="UGlyAH_Cupin_dom"/>
</dbReference>
<dbReference type="SUPFAM" id="SSF51182">
    <property type="entry name" value="RmlC-like cupins"/>
    <property type="match status" value="1"/>
</dbReference>
<dbReference type="InterPro" id="IPR014710">
    <property type="entry name" value="RmlC-like_jellyroll"/>
</dbReference>
<feature type="domain" description="(S)-ureidoglycine aminohydrolase cupin" evidence="1">
    <location>
        <begin position="59"/>
        <end position="128"/>
    </location>
</feature>
<dbReference type="AlphaFoldDB" id="A0AAE9I4Q8"/>
<proteinExistence type="predicted"/>
<evidence type="ECO:0000313" key="2">
    <source>
        <dbReference type="EMBL" id="URF06653.1"/>
    </source>
</evidence>
<protein>
    <submittedName>
        <fullName evidence="2">Cupin domain-containing protein</fullName>
    </submittedName>
</protein>
<accession>A0AAE9I4Q8</accession>
<reference evidence="2" key="2">
    <citation type="submission" date="2022-05" db="EMBL/GenBank/DDBJ databases">
        <authorList>
            <person name="Kunte H.-J."/>
        </authorList>
    </citation>
    <scope>NUCLEOTIDE SEQUENCE</scope>
    <source>
        <strain evidence="2">G5</strain>
    </source>
</reference>
<sequence length="191" mass="21138">MKDEHMAAHGADQAPASIRETGAFSKASALPMKPCEIQPGWVRSGQPVTHYSEHSTAADELAWTSVWDCTQGTFEWHYALDEIVYILEGETRVTDAHGRTHTLRAGSIGYFPAHTTWYWEVDQYVRKVAICRREVPVGLRLATRLLARINLDGRLLRRLRAKGQVTGAITRKRAAAVMLMLAAAVGAIAAN</sequence>
<dbReference type="Proteomes" id="UP001056132">
    <property type="component" value="Chromosome 2"/>
</dbReference>
<name>A0AAE9I4Q8_9BURK</name>
<dbReference type="RefSeq" id="WP_244844705.1">
    <property type="nucleotide sequence ID" value="NZ_CAJPVH010000014.1"/>
</dbReference>
<organism evidence="2 3">
    <name type="scientific">Cupriavidus campinensis</name>
    <dbReference type="NCBI Taxonomy" id="151783"/>
    <lineage>
        <taxon>Bacteria</taxon>
        <taxon>Pseudomonadati</taxon>
        <taxon>Pseudomonadota</taxon>
        <taxon>Betaproteobacteria</taxon>
        <taxon>Burkholderiales</taxon>
        <taxon>Burkholderiaceae</taxon>
        <taxon>Cupriavidus</taxon>
    </lineage>
</organism>
<reference evidence="2" key="1">
    <citation type="journal article" date="2022" name="Microbiol. Resour. Announc.">
        <title>Genome Sequence of Cupriavidus campinensis Strain G5, a Member of a Bacterial Consortium Capable of Polyethylene Degradation.</title>
        <authorList>
            <person name="Schneider B."/>
            <person name="Pfeiffer F."/>
            <person name="Dyall-Smith M."/>
            <person name="Kunte H.J."/>
        </authorList>
    </citation>
    <scope>NUCLEOTIDE SEQUENCE</scope>
    <source>
        <strain evidence="2">G5</strain>
    </source>
</reference>
<dbReference type="CDD" id="cd02227">
    <property type="entry name" value="cupin_TM1112-like"/>
    <property type="match status" value="1"/>
</dbReference>
<dbReference type="Gene3D" id="2.60.120.10">
    <property type="entry name" value="Jelly Rolls"/>
    <property type="match status" value="1"/>
</dbReference>
<dbReference type="PANTHER" id="PTHR40943">
    <property type="entry name" value="CYTOPLASMIC PROTEIN-RELATED"/>
    <property type="match status" value="1"/>
</dbReference>
<dbReference type="Pfam" id="PF05899">
    <property type="entry name" value="Cupin_3"/>
    <property type="match status" value="1"/>
</dbReference>